<dbReference type="AlphaFoldDB" id="A0A1S2N630"/>
<reference evidence="1 2" key="1">
    <citation type="submission" date="2014-10" db="EMBL/GenBank/DDBJ databases">
        <authorList>
            <person name="Seo M.-J."/>
            <person name="Seok Y.J."/>
            <person name="Cha I.-T."/>
        </authorList>
    </citation>
    <scope>NUCLEOTIDE SEQUENCE [LARGE SCALE GENOMIC DNA]</scope>
    <source>
        <strain evidence="1 2">NEU</strain>
    </source>
</reference>
<evidence type="ECO:0000313" key="1">
    <source>
        <dbReference type="EMBL" id="OIJ40521.1"/>
    </source>
</evidence>
<comment type="caution">
    <text evidence="1">The sequence shown here is derived from an EMBL/GenBank/DDBJ whole genome shotgun (WGS) entry which is preliminary data.</text>
</comment>
<name>A0A1S2N630_9BURK</name>
<gene>
    <name evidence="1" type="ORF">LO55_2397</name>
</gene>
<evidence type="ECO:0000313" key="2">
    <source>
        <dbReference type="Proteomes" id="UP000180246"/>
    </source>
</evidence>
<dbReference type="Proteomes" id="UP000180246">
    <property type="component" value="Unassembled WGS sequence"/>
</dbReference>
<accession>A0A1S2N630</accession>
<organism evidence="1 2">
    <name type="scientific">Massilia timonae</name>
    <dbReference type="NCBI Taxonomy" id="47229"/>
    <lineage>
        <taxon>Bacteria</taxon>
        <taxon>Pseudomonadati</taxon>
        <taxon>Pseudomonadota</taxon>
        <taxon>Betaproteobacteria</taxon>
        <taxon>Burkholderiales</taxon>
        <taxon>Oxalobacteraceae</taxon>
        <taxon>Telluria group</taxon>
        <taxon>Massilia</taxon>
    </lineage>
</organism>
<sequence>MRPLQTRTHGLTIHSSHISTLMPIHLQSFMSATHVFNLVTAFFAQRSGFGSLPRAADMKGSLLRTACVGNPERTIQGELLAYLKSRDQNAVLEYRLHSFASSLGGLSKNGRSVDIMVLDDDFARVCAIELKHYSRVQSSLQPLLSFLEQDRRKYEGVDVPLIQVGVYTELDCLPDGPRESFEAFRFISCYAYDRNGDLRKWRTGYDATTEVGYAALEEWAQRTCSIYAHEFHGSAEQFDTPNGPVSGRVHYFVGLAKESTAACSMGRRVTTYNEIGL</sequence>
<dbReference type="EMBL" id="JRYB01000001">
    <property type="protein sequence ID" value="OIJ40521.1"/>
    <property type="molecule type" value="Genomic_DNA"/>
</dbReference>
<proteinExistence type="predicted"/>
<protein>
    <submittedName>
        <fullName evidence="1">Uncharacterized protein</fullName>
    </submittedName>
</protein>